<protein>
    <submittedName>
        <fullName evidence="1">Uncharacterized protein</fullName>
    </submittedName>
</protein>
<reference evidence="1" key="1">
    <citation type="submission" date="2023-03" db="EMBL/GenBank/DDBJ databases">
        <title>Chromosome-scale reference genome and RAD-based genetic map of yellow starthistle (Centaurea solstitialis) reveal putative structural variation and QTLs associated with invader traits.</title>
        <authorList>
            <person name="Reatini B."/>
            <person name="Cang F.A."/>
            <person name="Jiang Q."/>
            <person name="Mckibben M.T.W."/>
            <person name="Barker M.S."/>
            <person name="Rieseberg L.H."/>
            <person name="Dlugosch K.M."/>
        </authorList>
    </citation>
    <scope>NUCLEOTIDE SEQUENCE</scope>
    <source>
        <strain evidence="1">CAN-66</strain>
        <tissue evidence="1">Leaf</tissue>
    </source>
</reference>
<evidence type="ECO:0000313" key="1">
    <source>
        <dbReference type="EMBL" id="KAJ9561436.1"/>
    </source>
</evidence>
<accession>A0AA38TW13</accession>
<organism evidence="1 2">
    <name type="scientific">Centaurea solstitialis</name>
    <name type="common">yellow star-thistle</name>
    <dbReference type="NCBI Taxonomy" id="347529"/>
    <lineage>
        <taxon>Eukaryota</taxon>
        <taxon>Viridiplantae</taxon>
        <taxon>Streptophyta</taxon>
        <taxon>Embryophyta</taxon>
        <taxon>Tracheophyta</taxon>
        <taxon>Spermatophyta</taxon>
        <taxon>Magnoliopsida</taxon>
        <taxon>eudicotyledons</taxon>
        <taxon>Gunneridae</taxon>
        <taxon>Pentapetalae</taxon>
        <taxon>asterids</taxon>
        <taxon>campanulids</taxon>
        <taxon>Asterales</taxon>
        <taxon>Asteraceae</taxon>
        <taxon>Carduoideae</taxon>
        <taxon>Cardueae</taxon>
        <taxon>Centaureinae</taxon>
        <taxon>Centaurea</taxon>
    </lineage>
</organism>
<gene>
    <name evidence="1" type="ORF">OSB04_006596</name>
</gene>
<dbReference type="AlphaFoldDB" id="A0AA38TW13"/>
<proteinExistence type="predicted"/>
<dbReference type="Proteomes" id="UP001172457">
    <property type="component" value="Chromosome 2"/>
</dbReference>
<comment type="caution">
    <text evidence="1">The sequence shown here is derived from an EMBL/GenBank/DDBJ whole genome shotgun (WGS) entry which is preliminary data.</text>
</comment>
<sequence length="86" mass="10214">MSSYYQISDTIIFALTEPTLESIPIIHLATPTIKMKEEVQMNKEVYNWSLDIWNSLKHNQLPDDKMDARKTRSKASRYTIFEDRLY</sequence>
<evidence type="ECO:0000313" key="2">
    <source>
        <dbReference type="Proteomes" id="UP001172457"/>
    </source>
</evidence>
<name>A0AA38TW13_9ASTR</name>
<keyword evidence="2" id="KW-1185">Reference proteome</keyword>
<dbReference type="EMBL" id="JARYMX010000002">
    <property type="protein sequence ID" value="KAJ9561436.1"/>
    <property type="molecule type" value="Genomic_DNA"/>
</dbReference>